<proteinExistence type="predicted"/>
<dbReference type="AlphaFoldDB" id="A0A1N7M0Z5"/>
<keyword evidence="2" id="KW-1185">Reference proteome</keyword>
<accession>A0A1N7M0Z5</accession>
<dbReference type="Proteomes" id="UP000186098">
    <property type="component" value="Unassembled WGS sequence"/>
</dbReference>
<dbReference type="EMBL" id="FTOM01000005">
    <property type="protein sequence ID" value="SIS79758.1"/>
    <property type="molecule type" value="Genomic_DNA"/>
</dbReference>
<organism evidence="1 2">
    <name type="scientific">Phaeovulum vinaykumarii</name>
    <dbReference type="NCBI Taxonomy" id="407234"/>
    <lineage>
        <taxon>Bacteria</taxon>
        <taxon>Pseudomonadati</taxon>
        <taxon>Pseudomonadota</taxon>
        <taxon>Alphaproteobacteria</taxon>
        <taxon>Rhodobacterales</taxon>
        <taxon>Paracoccaceae</taxon>
        <taxon>Phaeovulum</taxon>
    </lineage>
</organism>
<reference evidence="2" key="1">
    <citation type="submission" date="2017-01" db="EMBL/GenBank/DDBJ databases">
        <authorList>
            <person name="Varghese N."/>
            <person name="Submissions S."/>
        </authorList>
    </citation>
    <scope>NUCLEOTIDE SEQUENCE [LARGE SCALE GENOMIC DNA]</scope>
    <source>
        <strain evidence="2">DSM 18714</strain>
    </source>
</reference>
<evidence type="ECO:0000313" key="2">
    <source>
        <dbReference type="Proteomes" id="UP000186098"/>
    </source>
</evidence>
<gene>
    <name evidence="1" type="ORF">SAMN05421795_10539</name>
</gene>
<evidence type="ECO:0000313" key="1">
    <source>
        <dbReference type="EMBL" id="SIS79758.1"/>
    </source>
</evidence>
<sequence length="212" mass="23398">MRPLALAAVKSAPEKLRALVPQISPAAFEHSLAFALCIERADHDMRSRLGATEVGHVIAEDVTHMRDKLTKATFTFRNAERLLPPEHQNPSIVDDALGLAPTKKHQTIARIRHQPQFLRQADAPLLALSDACAFTFRRWISGYNHSEELMTAMLGAFHAGKLMQGTAWKQSPSSASLIDHAAYDIWERNTRRSARHPFLHQTAATVAPGAGA</sequence>
<name>A0A1N7M0Z5_9RHOB</name>
<protein>
    <submittedName>
        <fullName evidence="1">Uncharacterized protein</fullName>
    </submittedName>
</protein>